<dbReference type="SUPFAM" id="SSF52743">
    <property type="entry name" value="Subtilisin-like"/>
    <property type="match status" value="1"/>
</dbReference>
<feature type="domain" description="Peptidase S8/S53" evidence="9">
    <location>
        <begin position="63"/>
        <end position="325"/>
    </location>
</feature>
<dbReference type="InterPro" id="IPR036852">
    <property type="entry name" value="Peptidase_S8/S53_dom_sf"/>
</dbReference>
<keyword evidence="8" id="KW-0472">Membrane</keyword>
<dbReference type="PRINTS" id="PR00723">
    <property type="entry name" value="SUBTILISIN"/>
</dbReference>
<dbReference type="AlphaFoldDB" id="A0A8J3Z2K9"/>
<accession>A0A8J3Z2K9</accession>
<dbReference type="Gene3D" id="3.40.50.200">
    <property type="entry name" value="Peptidase S8/S53 domain"/>
    <property type="match status" value="1"/>
</dbReference>
<evidence type="ECO:0000313" key="11">
    <source>
        <dbReference type="Proteomes" id="UP000612585"/>
    </source>
</evidence>
<dbReference type="InterPro" id="IPR015500">
    <property type="entry name" value="Peptidase_S8_subtilisin-rel"/>
</dbReference>
<feature type="compositionally biased region" description="Gly residues" evidence="7">
    <location>
        <begin position="363"/>
        <end position="375"/>
    </location>
</feature>
<dbReference type="InterPro" id="IPR023827">
    <property type="entry name" value="Peptidase_S8_Asp-AS"/>
</dbReference>
<dbReference type="PROSITE" id="PS51892">
    <property type="entry name" value="SUBTILASE"/>
    <property type="match status" value="1"/>
</dbReference>
<keyword evidence="8" id="KW-0812">Transmembrane</keyword>
<evidence type="ECO:0000256" key="4">
    <source>
        <dbReference type="ARBA" id="ARBA00022825"/>
    </source>
</evidence>
<dbReference type="PANTHER" id="PTHR43806">
    <property type="entry name" value="PEPTIDASE S8"/>
    <property type="match status" value="1"/>
</dbReference>
<evidence type="ECO:0000256" key="8">
    <source>
        <dbReference type="SAM" id="Phobius"/>
    </source>
</evidence>
<dbReference type="PROSITE" id="PS00138">
    <property type="entry name" value="SUBTILASE_SER"/>
    <property type="match status" value="1"/>
</dbReference>
<evidence type="ECO:0000256" key="7">
    <source>
        <dbReference type="SAM" id="MobiDB-lite"/>
    </source>
</evidence>
<keyword evidence="3 5" id="KW-0378">Hydrolase</keyword>
<dbReference type="InterPro" id="IPR050131">
    <property type="entry name" value="Peptidase_S8_subtilisin-like"/>
</dbReference>
<dbReference type="GO" id="GO:0004252">
    <property type="term" value="F:serine-type endopeptidase activity"/>
    <property type="evidence" value="ECO:0007669"/>
    <property type="project" value="UniProtKB-UniRule"/>
</dbReference>
<keyword evidence="8" id="KW-1133">Transmembrane helix</keyword>
<feature type="active site" description="Charge relay system" evidence="5">
    <location>
        <position position="72"/>
    </location>
</feature>
<dbReference type="InterPro" id="IPR023828">
    <property type="entry name" value="Peptidase_S8_Ser-AS"/>
</dbReference>
<evidence type="ECO:0000256" key="2">
    <source>
        <dbReference type="ARBA" id="ARBA00022670"/>
    </source>
</evidence>
<evidence type="ECO:0000256" key="5">
    <source>
        <dbReference type="PROSITE-ProRule" id="PRU01240"/>
    </source>
</evidence>
<sequence length="444" mass="45560">MRVFIDQCRSAFIAILLATLTAIGAVLVPAVLMPAPARADSVRNEQWQLGALNAVAAWQYSTGSGVTVAILDSGVDATHPDLAGQVLPGIDLVDGSTDGRVDPVGHGTTVAALIAGKRDADGVVGIAPDARILPVRVLDKQNRYDDASVVAKGLRWAVDHGAQVVNLSLGGVTQSDLLASAIEYAAARDVVVIACTGNIAQTTGADLRVWYPARKPGVVAVTGLRNSSSPGQTWLDRPAGDELWPGALTGPETVLSAPAASLVGARPGGYWRVQGTSFAAPLVTATAALVRARLPQLDAANVINHLIATASDLGPPGRDDRYGFGLVDPLAAVTTKLPEVAGNPLTDVRSLAQPATGGQPNAGSGGVPGAAGPAGAGNQATDAANPVAEPEKTAANRPDRRVAAVTVAGVLGPPMLALGLLLTAVYADRRGYLRRYRRSPRHLR</sequence>
<keyword evidence="2 5" id="KW-0645">Protease</keyword>
<organism evidence="10 11">
    <name type="scientific">Virgisporangium aurantiacum</name>
    <dbReference type="NCBI Taxonomy" id="175570"/>
    <lineage>
        <taxon>Bacteria</taxon>
        <taxon>Bacillati</taxon>
        <taxon>Actinomycetota</taxon>
        <taxon>Actinomycetes</taxon>
        <taxon>Micromonosporales</taxon>
        <taxon>Micromonosporaceae</taxon>
        <taxon>Virgisporangium</taxon>
    </lineage>
</organism>
<dbReference type="Proteomes" id="UP000612585">
    <property type="component" value="Unassembled WGS sequence"/>
</dbReference>
<evidence type="ECO:0000256" key="6">
    <source>
        <dbReference type="RuleBase" id="RU003355"/>
    </source>
</evidence>
<dbReference type="GO" id="GO:0006508">
    <property type="term" value="P:proteolysis"/>
    <property type="evidence" value="ECO:0007669"/>
    <property type="project" value="UniProtKB-KW"/>
</dbReference>
<feature type="active site" description="Charge relay system" evidence="5">
    <location>
        <position position="106"/>
    </location>
</feature>
<keyword evidence="11" id="KW-1185">Reference proteome</keyword>
<dbReference type="PROSITE" id="PS00136">
    <property type="entry name" value="SUBTILASE_ASP"/>
    <property type="match status" value="1"/>
</dbReference>
<dbReference type="InterPro" id="IPR000209">
    <property type="entry name" value="Peptidase_S8/S53_dom"/>
</dbReference>
<dbReference type="EMBL" id="BOPG01000009">
    <property type="protein sequence ID" value="GIJ53873.1"/>
    <property type="molecule type" value="Genomic_DNA"/>
</dbReference>
<feature type="transmembrane region" description="Helical" evidence="8">
    <location>
        <begin position="402"/>
        <end position="427"/>
    </location>
</feature>
<gene>
    <name evidence="10" type="ORF">Vau01_013890</name>
</gene>
<evidence type="ECO:0000256" key="1">
    <source>
        <dbReference type="ARBA" id="ARBA00011073"/>
    </source>
</evidence>
<comment type="caution">
    <text evidence="10">The sequence shown here is derived from an EMBL/GenBank/DDBJ whole genome shotgun (WGS) entry which is preliminary data.</text>
</comment>
<dbReference type="PANTHER" id="PTHR43806:SF11">
    <property type="entry name" value="CEREVISIN-RELATED"/>
    <property type="match status" value="1"/>
</dbReference>
<protein>
    <recommendedName>
        <fullName evidence="9">Peptidase S8/S53 domain-containing protein</fullName>
    </recommendedName>
</protein>
<comment type="similarity">
    <text evidence="1 5 6">Belongs to the peptidase S8 family.</text>
</comment>
<evidence type="ECO:0000256" key="3">
    <source>
        <dbReference type="ARBA" id="ARBA00022801"/>
    </source>
</evidence>
<name>A0A8J3Z2K9_9ACTN</name>
<reference evidence="10" key="1">
    <citation type="submission" date="2021-01" db="EMBL/GenBank/DDBJ databases">
        <title>Whole genome shotgun sequence of Virgisporangium aurantiacum NBRC 16421.</title>
        <authorList>
            <person name="Komaki H."/>
            <person name="Tamura T."/>
        </authorList>
    </citation>
    <scope>NUCLEOTIDE SEQUENCE</scope>
    <source>
        <strain evidence="10">NBRC 16421</strain>
    </source>
</reference>
<feature type="region of interest" description="Disordered" evidence="7">
    <location>
        <begin position="350"/>
        <end position="398"/>
    </location>
</feature>
<dbReference type="Pfam" id="PF00082">
    <property type="entry name" value="Peptidase_S8"/>
    <property type="match status" value="1"/>
</dbReference>
<keyword evidence="4 5" id="KW-0720">Serine protease</keyword>
<feature type="compositionally biased region" description="Basic and acidic residues" evidence="7">
    <location>
        <begin position="389"/>
        <end position="398"/>
    </location>
</feature>
<feature type="active site" description="Charge relay system" evidence="5">
    <location>
        <position position="277"/>
    </location>
</feature>
<evidence type="ECO:0000313" key="10">
    <source>
        <dbReference type="EMBL" id="GIJ53873.1"/>
    </source>
</evidence>
<proteinExistence type="inferred from homology"/>
<evidence type="ECO:0000259" key="9">
    <source>
        <dbReference type="Pfam" id="PF00082"/>
    </source>
</evidence>